<comment type="caution">
    <text evidence="1">The sequence shown here is derived from an EMBL/GenBank/DDBJ whole genome shotgun (WGS) entry which is preliminary data.</text>
</comment>
<proteinExistence type="predicted"/>
<gene>
    <name evidence="1" type="ORF">BpHYR1_026738</name>
</gene>
<name>A0A3M7RFK1_BRAPC</name>
<organism evidence="1 2">
    <name type="scientific">Brachionus plicatilis</name>
    <name type="common">Marine rotifer</name>
    <name type="synonym">Brachionus muelleri</name>
    <dbReference type="NCBI Taxonomy" id="10195"/>
    <lineage>
        <taxon>Eukaryota</taxon>
        <taxon>Metazoa</taxon>
        <taxon>Spiralia</taxon>
        <taxon>Gnathifera</taxon>
        <taxon>Rotifera</taxon>
        <taxon>Eurotatoria</taxon>
        <taxon>Monogononta</taxon>
        <taxon>Pseudotrocha</taxon>
        <taxon>Ploima</taxon>
        <taxon>Brachionidae</taxon>
        <taxon>Brachionus</taxon>
    </lineage>
</organism>
<reference evidence="1 2" key="1">
    <citation type="journal article" date="2018" name="Sci. Rep.">
        <title>Genomic signatures of local adaptation to the degree of environmental predictability in rotifers.</title>
        <authorList>
            <person name="Franch-Gras L."/>
            <person name="Hahn C."/>
            <person name="Garcia-Roger E.M."/>
            <person name="Carmona M.J."/>
            <person name="Serra M."/>
            <person name="Gomez A."/>
        </authorList>
    </citation>
    <scope>NUCLEOTIDE SEQUENCE [LARGE SCALE GENOMIC DNA]</scope>
    <source>
        <strain evidence="1">HYR1</strain>
    </source>
</reference>
<evidence type="ECO:0000313" key="1">
    <source>
        <dbReference type="EMBL" id="RNA22297.1"/>
    </source>
</evidence>
<sequence length="73" mass="8631">MVARLFPKFPRDDADNDGDHRFYLTTNSVNFIKYIVHIATIIFAKFKLTTVSWNIVWNLFRPVQSQQVSTRKI</sequence>
<keyword evidence="2" id="KW-1185">Reference proteome</keyword>
<protein>
    <submittedName>
        <fullName evidence="1">Uncharacterized protein</fullName>
    </submittedName>
</protein>
<accession>A0A3M7RFK1</accession>
<dbReference type="Proteomes" id="UP000276133">
    <property type="component" value="Unassembled WGS sequence"/>
</dbReference>
<dbReference type="EMBL" id="REGN01003494">
    <property type="protein sequence ID" value="RNA22297.1"/>
    <property type="molecule type" value="Genomic_DNA"/>
</dbReference>
<dbReference type="AlphaFoldDB" id="A0A3M7RFK1"/>
<evidence type="ECO:0000313" key="2">
    <source>
        <dbReference type="Proteomes" id="UP000276133"/>
    </source>
</evidence>